<sequence>MSTVDDDVIIESGSSGTATPMASNPGTPRSLDADVRNTPPPVMPHSRSTSNLQIQPSLLLQSMSNTNLQSLGAVSNASVPVSSIHQLQQQHPRVHVPPQSKYGQLLAVIEDMGKDIRPTYAGSKTSAERLKRGIVHARILVRECLMECERAART</sequence>
<evidence type="ECO:0000313" key="6">
    <source>
        <dbReference type="EMBL" id="KAK2161505.1"/>
    </source>
</evidence>
<keyword evidence="3" id="KW-0597">Phosphoprotein</keyword>
<feature type="region of interest" description="Disordered" evidence="5">
    <location>
        <begin position="1"/>
        <end position="49"/>
    </location>
</feature>
<dbReference type="GO" id="GO:0005634">
    <property type="term" value="C:nucleus"/>
    <property type="evidence" value="ECO:0007669"/>
    <property type="project" value="UniProtKB-SubCell"/>
</dbReference>
<dbReference type="GO" id="GO:0005737">
    <property type="term" value="C:cytoplasm"/>
    <property type="evidence" value="ECO:0007669"/>
    <property type="project" value="TreeGrafter"/>
</dbReference>
<dbReference type="PANTHER" id="PTHR22607">
    <property type="entry name" value="DELETED IN ORAL CANCER 1/CDK2-ASSOCIATED PROTEIN 1"/>
    <property type="match status" value="1"/>
</dbReference>
<evidence type="ECO:0000313" key="7">
    <source>
        <dbReference type="Proteomes" id="UP001208570"/>
    </source>
</evidence>
<protein>
    <recommendedName>
        <fullName evidence="8">Cyclin-dependent kinase 2-associated protein</fullName>
    </recommendedName>
</protein>
<dbReference type="AlphaFoldDB" id="A0AAD9K0A7"/>
<evidence type="ECO:0000256" key="3">
    <source>
        <dbReference type="ARBA" id="ARBA00022553"/>
    </source>
</evidence>
<reference evidence="6" key="1">
    <citation type="journal article" date="2023" name="Mol. Biol. Evol.">
        <title>Third-Generation Sequencing Reveals the Adaptive Role of the Epigenome in Three Deep-Sea Polychaetes.</title>
        <authorList>
            <person name="Perez M."/>
            <person name="Aroh O."/>
            <person name="Sun Y."/>
            <person name="Lan Y."/>
            <person name="Juniper S.K."/>
            <person name="Young C.R."/>
            <person name="Angers B."/>
            <person name="Qian P.Y."/>
        </authorList>
    </citation>
    <scope>NUCLEOTIDE SEQUENCE</scope>
    <source>
        <strain evidence="6">P08H-3</strain>
    </source>
</reference>
<keyword evidence="4" id="KW-0539">Nucleus</keyword>
<dbReference type="Pfam" id="PF09806">
    <property type="entry name" value="CDK2AP"/>
    <property type="match status" value="1"/>
</dbReference>
<organism evidence="6 7">
    <name type="scientific">Paralvinella palmiformis</name>
    <dbReference type="NCBI Taxonomy" id="53620"/>
    <lineage>
        <taxon>Eukaryota</taxon>
        <taxon>Metazoa</taxon>
        <taxon>Spiralia</taxon>
        <taxon>Lophotrochozoa</taxon>
        <taxon>Annelida</taxon>
        <taxon>Polychaeta</taxon>
        <taxon>Sedentaria</taxon>
        <taxon>Canalipalpata</taxon>
        <taxon>Terebellida</taxon>
        <taxon>Terebelliformia</taxon>
        <taxon>Alvinellidae</taxon>
        <taxon>Paralvinella</taxon>
    </lineage>
</organism>
<dbReference type="InterPro" id="IPR017266">
    <property type="entry name" value="DOC_1/2"/>
</dbReference>
<dbReference type="Gene3D" id="6.10.140.1300">
    <property type="match status" value="1"/>
</dbReference>
<evidence type="ECO:0008006" key="8">
    <source>
        <dbReference type="Google" id="ProtNLM"/>
    </source>
</evidence>
<dbReference type="Proteomes" id="UP001208570">
    <property type="component" value="Unassembled WGS sequence"/>
</dbReference>
<name>A0AAD9K0A7_9ANNE</name>
<comment type="caution">
    <text evidence="6">The sequence shown here is derived from an EMBL/GenBank/DDBJ whole genome shotgun (WGS) entry which is preliminary data.</text>
</comment>
<comment type="subcellular location">
    <subcellularLocation>
        <location evidence="1">Nucleus</location>
    </subcellularLocation>
</comment>
<keyword evidence="7" id="KW-1185">Reference proteome</keyword>
<evidence type="ECO:0000256" key="1">
    <source>
        <dbReference type="ARBA" id="ARBA00004123"/>
    </source>
</evidence>
<dbReference type="EMBL" id="JAODUP010000115">
    <property type="protein sequence ID" value="KAK2161505.1"/>
    <property type="molecule type" value="Genomic_DNA"/>
</dbReference>
<evidence type="ECO:0000256" key="2">
    <source>
        <dbReference type="ARBA" id="ARBA00008485"/>
    </source>
</evidence>
<accession>A0AAD9K0A7</accession>
<proteinExistence type="inferred from homology"/>
<dbReference type="PANTHER" id="PTHR22607:SF3">
    <property type="entry name" value="CDK2-ASSOCIATED PROTEIN 1, ISOFORM B"/>
    <property type="match status" value="1"/>
</dbReference>
<evidence type="ECO:0000256" key="4">
    <source>
        <dbReference type="ARBA" id="ARBA00023242"/>
    </source>
</evidence>
<comment type="similarity">
    <text evidence="2">Belongs to the CDK2AP family.</text>
</comment>
<feature type="compositionally biased region" description="Polar residues" evidence="5">
    <location>
        <begin position="12"/>
        <end position="27"/>
    </location>
</feature>
<gene>
    <name evidence="6" type="ORF">LSH36_115g03008</name>
</gene>
<evidence type="ECO:0000256" key="5">
    <source>
        <dbReference type="SAM" id="MobiDB-lite"/>
    </source>
</evidence>